<dbReference type="InterPro" id="IPR036622">
    <property type="entry name" value="LigA_sf"/>
</dbReference>
<dbReference type="InterPro" id="IPR011986">
    <property type="entry name" value="Xdiol_dOase_LigA"/>
</dbReference>
<dbReference type="AlphaFoldDB" id="A0A5A7NCB6"/>
<dbReference type="SUPFAM" id="SSF48076">
    <property type="entry name" value="LigA subunit of an aromatic-ring-opening dioxygenase LigAB"/>
    <property type="match status" value="1"/>
</dbReference>
<comment type="caution">
    <text evidence="2">The sequence shown here is derived from an EMBL/GenBank/DDBJ whole genome shotgun (WGS) entry which is preliminary data.</text>
</comment>
<dbReference type="Pfam" id="PF07746">
    <property type="entry name" value="LigA"/>
    <property type="match status" value="1"/>
</dbReference>
<dbReference type="EMBL" id="BKCN01000020">
    <property type="protein sequence ID" value="GER05255.1"/>
    <property type="molecule type" value="Genomic_DNA"/>
</dbReference>
<proteinExistence type="predicted"/>
<dbReference type="Gene3D" id="1.10.700.10">
    <property type="entry name" value="Dioxygenase LigAB, LigA subunit"/>
    <property type="match status" value="1"/>
</dbReference>
<evidence type="ECO:0000313" key="2">
    <source>
        <dbReference type="EMBL" id="GER05255.1"/>
    </source>
</evidence>
<protein>
    <recommendedName>
        <fullName evidence="1">Extradiol ring-cleavage dioxygenase LigAB LigA subunit domain-containing protein</fullName>
    </recommendedName>
</protein>
<keyword evidence="3" id="KW-1185">Reference proteome</keyword>
<evidence type="ECO:0000313" key="3">
    <source>
        <dbReference type="Proteomes" id="UP000324996"/>
    </source>
</evidence>
<reference evidence="2 3" key="1">
    <citation type="submission" date="2019-09" db="EMBL/GenBank/DDBJ databases">
        <title>NBRP : Genome information of microbial organism related human and environment.</title>
        <authorList>
            <person name="Hattori M."/>
            <person name="Oshima K."/>
            <person name="Inaba H."/>
            <person name="Suda W."/>
            <person name="Sakamoto M."/>
            <person name="Iino T."/>
            <person name="Kitahara M."/>
            <person name="Oshida Y."/>
            <person name="Iida T."/>
            <person name="Kudo T."/>
            <person name="Itoh T."/>
            <person name="Ohkuma M."/>
        </authorList>
    </citation>
    <scope>NUCLEOTIDE SEQUENCE [LARGE SCALE GENOMIC DNA]</scope>
    <source>
        <strain evidence="2 3">Q-1</strain>
    </source>
</reference>
<name>A0A5A7NCB6_9PROT</name>
<feature type="domain" description="Extradiol ring-cleavage dioxygenase LigAB LigA subunit" evidence="1">
    <location>
        <begin position="7"/>
        <end position="52"/>
    </location>
</feature>
<evidence type="ECO:0000259" key="1">
    <source>
        <dbReference type="Pfam" id="PF07746"/>
    </source>
</evidence>
<gene>
    <name evidence="2" type="ORF">JCM17846_29370</name>
</gene>
<sequence>MSKLLEFMTKLGEDSAFRDSYVADPDGVMKNFGLTDAECKMIRTADVEGIKKTLGVEHVYLNVHVPPHGNDEIK</sequence>
<accession>A0A5A7NCB6</accession>
<organism evidence="2 3">
    <name type="scientific">Iodidimonas nitroreducens</name>
    <dbReference type="NCBI Taxonomy" id="1236968"/>
    <lineage>
        <taxon>Bacteria</taxon>
        <taxon>Pseudomonadati</taxon>
        <taxon>Pseudomonadota</taxon>
        <taxon>Alphaproteobacteria</taxon>
        <taxon>Iodidimonadales</taxon>
        <taxon>Iodidimonadaceae</taxon>
        <taxon>Iodidimonas</taxon>
    </lineage>
</organism>
<dbReference type="Proteomes" id="UP000324996">
    <property type="component" value="Unassembled WGS sequence"/>
</dbReference>